<comment type="caution">
    <text evidence="2">The sequence shown here is derived from an EMBL/GenBank/DDBJ whole genome shotgun (WGS) entry which is preliminary data.</text>
</comment>
<evidence type="ECO:0000313" key="6">
    <source>
        <dbReference type="Proteomes" id="UP000774804"/>
    </source>
</evidence>
<reference evidence="2" key="1">
    <citation type="submission" date="2018-10" db="EMBL/GenBank/DDBJ databases">
        <title>Effector identification in a new, highly contiguous assembly of the strawberry crown rot pathogen Phytophthora cactorum.</title>
        <authorList>
            <person name="Armitage A.D."/>
            <person name="Nellist C.F."/>
            <person name="Bates H."/>
            <person name="Vickerstaff R.J."/>
            <person name="Harrison R.J."/>
        </authorList>
    </citation>
    <scope>NUCLEOTIDE SEQUENCE</scope>
    <source>
        <strain evidence="1">15-7</strain>
        <strain evidence="2">4032</strain>
        <strain evidence="3">4040</strain>
        <strain evidence="4">P415</strain>
        <strain evidence="5">P421</strain>
    </source>
</reference>
<accession>A0A8T1BJ25</accession>
<evidence type="ECO:0000313" key="4">
    <source>
        <dbReference type="EMBL" id="KAG2972445.1"/>
    </source>
</evidence>
<dbReference type="Proteomes" id="UP000697107">
    <property type="component" value="Unassembled WGS sequence"/>
</dbReference>
<proteinExistence type="predicted"/>
<dbReference type="Proteomes" id="UP000774804">
    <property type="component" value="Unassembled WGS sequence"/>
</dbReference>
<protein>
    <submittedName>
        <fullName evidence="2">Uncharacterized protein</fullName>
    </submittedName>
</protein>
<dbReference type="EMBL" id="RCMI01000632">
    <property type="protein sequence ID" value="KAG2902908.1"/>
    <property type="molecule type" value="Genomic_DNA"/>
</dbReference>
<dbReference type="EMBL" id="RCMG01000599">
    <property type="protein sequence ID" value="KAG2851575.1"/>
    <property type="molecule type" value="Genomic_DNA"/>
</dbReference>
<organism evidence="2 6">
    <name type="scientific">Phytophthora cactorum</name>
    <dbReference type="NCBI Taxonomy" id="29920"/>
    <lineage>
        <taxon>Eukaryota</taxon>
        <taxon>Sar</taxon>
        <taxon>Stramenopiles</taxon>
        <taxon>Oomycota</taxon>
        <taxon>Peronosporomycetes</taxon>
        <taxon>Peronosporales</taxon>
        <taxon>Peronosporaceae</taxon>
        <taxon>Phytophthora</taxon>
    </lineage>
</organism>
<evidence type="ECO:0000313" key="3">
    <source>
        <dbReference type="EMBL" id="KAG2918364.1"/>
    </source>
</evidence>
<name>A0A8T1BJ25_9STRA</name>
<dbReference type="EMBL" id="RCML01000619">
    <property type="protein sequence ID" value="KAG2972445.1"/>
    <property type="molecule type" value="Genomic_DNA"/>
</dbReference>
<evidence type="ECO:0000313" key="2">
    <source>
        <dbReference type="EMBL" id="KAG2902908.1"/>
    </source>
</evidence>
<gene>
    <name evidence="1" type="ORF">PC113_g15789</name>
    <name evidence="2" type="ORF">PC115_g15473</name>
    <name evidence="3" type="ORF">PC117_g17088</name>
    <name evidence="4" type="ORF">PC118_g15682</name>
    <name evidence="5" type="ORF">PC129_g14227</name>
</gene>
<dbReference type="EMBL" id="RCMK01000630">
    <property type="protein sequence ID" value="KAG2918364.1"/>
    <property type="molecule type" value="Genomic_DNA"/>
</dbReference>
<dbReference type="Proteomes" id="UP000735874">
    <property type="component" value="Unassembled WGS sequence"/>
</dbReference>
<dbReference type="EMBL" id="RCMV01000601">
    <property type="protein sequence ID" value="KAG3214891.1"/>
    <property type="molecule type" value="Genomic_DNA"/>
</dbReference>
<evidence type="ECO:0000313" key="5">
    <source>
        <dbReference type="EMBL" id="KAG3214891.1"/>
    </source>
</evidence>
<sequence>MDGNPSMRGPSESATHIACADCPHLSDPEWEALQRLGTVIGEAAVAMMLLTLSPTEQHGVALVFIVKVQRDAVAAATTTASSGTTPRVQSLKL</sequence>
<dbReference type="Proteomes" id="UP000736787">
    <property type="component" value="Unassembled WGS sequence"/>
</dbReference>
<dbReference type="AlphaFoldDB" id="A0A8T1BJ25"/>
<dbReference type="Proteomes" id="UP000760860">
    <property type="component" value="Unassembled WGS sequence"/>
</dbReference>
<evidence type="ECO:0000313" key="1">
    <source>
        <dbReference type="EMBL" id="KAG2851575.1"/>
    </source>
</evidence>